<keyword evidence="3" id="KW-1185">Reference proteome</keyword>
<reference evidence="2" key="1">
    <citation type="journal article" date="2021" name="J. Hered.">
        <title>Genome Assembly of Salicaceae Populus deltoides (Eastern Cottonwood) I-69 Based on Nanopore Sequencing and Hi-C Technologies.</title>
        <authorList>
            <person name="Bai S."/>
            <person name="Wu H."/>
            <person name="Zhang J."/>
            <person name="Pan Z."/>
            <person name="Zhao W."/>
            <person name="Li Z."/>
            <person name="Tong C."/>
        </authorList>
    </citation>
    <scope>NUCLEOTIDE SEQUENCE</scope>
    <source>
        <tissue evidence="2">Leaf</tissue>
    </source>
</reference>
<dbReference type="InterPro" id="IPR008507">
    <property type="entry name" value="DUF789"/>
</dbReference>
<sequence>MLRTGLQSTRRRGGEDRFCNDVKGAGLTGPISFVEHKAMLPMINQRQCGDGGRMMWNLSRIFVLGDLWESFKEWSAYGAGVPLILNDSDCVVQYYVPYLSGIKIYADSTIMPPKPRQLGEDSDSDFRDSSSDGSSDYEHERGLKCSREQWNHSHATNDLPPRMDGLSLRDQCGAHQEDFFSDEGEYVNSQGCLLFEYLEQDPPYSREPLADKISDYAFRFPELNTRRSCDLLPSSWISVAWYPIYRIPTGPTLKDLDACFLTFHSLYTSLGGGRSAQAPVMTYSNEVDGVSEMSLPVFGLASYKFKGSLWTSNGECDHQLSNSLFQAADKWLRLLQVNHPDFPIFLPQLIQRYDCYHTTPAIIQVKPSFALVHAHT</sequence>
<name>A0A8T2Y6F3_POPDE</name>
<evidence type="ECO:0000313" key="3">
    <source>
        <dbReference type="Proteomes" id="UP000807159"/>
    </source>
</evidence>
<protein>
    <submittedName>
        <fullName evidence="2">Uncharacterized protein</fullName>
    </submittedName>
</protein>
<evidence type="ECO:0000313" key="2">
    <source>
        <dbReference type="EMBL" id="KAH8500714.1"/>
    </source>
</evidence>
<dbReference type="AlphaFoldDB" id="A0A8T2Y6F3"/>
<gene>
    <name evidence="2" type="ORF">H0E87_015803</name>
</gene>
<dbReference type="Pfam" id="PF05623">
    <property type="entry name" value="DUF789"/>
    <property type="match status" value="1"/>
</dbReference>
<feature type="region of interest" description="Disordered" evidence="1">
    <location>
        <begin position="113"/>
        <end position="141"/>
    </location>
</feature>
<organism evidence="2 3">
    <name type="scientific">Populus deltoides</name>
    <name type="common">Eastern poplar</name>
    <name type="synonym">Eastern cottonwood</name>
    <dbReference type="NCBI Taxonomy" id="3696"/>
    <lineage>
        <taxon>Eukaryota</taxon>
        <taxon>Viridiplantae</taxon>
        <taxon>Streptophyta</taxon>
        <taxon>Embryophyta</taxon>
        <taxon>Tracheophyta</taxon>
        <taxon>Spermatophyta</taxon>
        <taxon>Magnoliopsida</taxon>
        <taxon>eudicotyledons</taxon>
        <taxon>Gunneridae</taxon>
        <taxon>Pentapetalae</taxon>
        <taxon>rosids</taxon>
        <taxon>fabids</taxon>
        <taxon>Malpighiales</taxon>
        <taxon>Salicaceae</taxon>
        <taxon>Saliceae</taxon>
        <taxon>Populus</taxon>
    </lineage>
</organism>
<accession>A0A8T2Y6F3</accession>
<feature type="compositionally biased region" description="Basic and acidic residues" evidence="1">
    <location>
        <begin position="124"/>
        <end position="141"/>
    </location>
</feature>
<evidence type="ECO:0000256" key="1">
    <source>
        <dbReference type="SAM" id="MobiDB-lite"/>
    </source>
</evidence>
<comment type="caution">
    <text evidence="2">The sequence shown here is derived from an EMBL/GenBank/DDBJ whole genome shotgun (WGS) entry which is preliminary data.</text>
</comment>
<dbReference type="PANTHER" id="PTHR31343:SF42">
    <property type="entry name" value="T15D22.8"/>
    <property type="match status" value="1"/>
</dbReference>
<dbReference type="EMBL" id="JACEGQ020000008">
    <property type="protein sequence ID" value="KAH8500714.1"/>
    <property type="molecule type" value="Genomic_DNA"/>
</dbReference>
<proteinExistence type="predicted"/>
<dbReference type="PANTHER" id="PTHR31343">
    <property type="entry name" value="T15D22.8"/>
    <property type="match status" value="1"/>
</dbReference>
<dbReference type="Proteomes" id="UP000807159">
    <property type="component" value="Chromosome 8"/>
</dbReference>